<proteinExistence type="predicted"/>
<dbReference type="Proteomes" id="UP001216139">
    <property type="component" value="Chromosome"/>
</dbReference>
<evidence type="ECO:0000259" key="1">
    <source>
        <dbReference type="Pfam" id="PF01551"/>
    </source>
</evidence>
<dbReference type="RefSeq" id="WP_273631604.1">
    <property type="nucleotide sequence ID" value="NZ_CP117167.1"/>
</dbReference>
<reference evidence="2 3" key="1">
    <citation type="submission" date="2023-02" db="EMBL/GenBank/DDBJ databases">
        <title>Genome sequence of Mucilaginibacter jinjuensis strain KACC 16571.</title>
        <authorList>
            <person name="Kim S."/>
            <person name="Heo J."/>
            <person name="Kwon S.-W."/>
        </authorList>
    </citation>
    <scope>NUCLEOTIDE SEQUENCE [LARGE SCALE GENOMIC DNA]</scope>
    <source>
        <strain evidence="2 3">KACC 16571</strain>
    </source>
</reference>
<dbReference type="InterPro" id="IPR050570">
    <property type="entry name" value="Cell_wall_metabolism_enzyme"/>
</dbReference>
<sequence>MAVKLWGILLLCSLPLRRIRLTSGFGYRLHPIYHRIKMHAGIDLAAHHDTVFSILDGVVQNCCYSDKLGLFVSVDHGGSLCSIYGHLSQWLVLPGDSITAGEPIGITGSTGAVTGEHLHFAVTYGNDWLNPLKFLYQTIHLNRT</sequence>
<dbReference type="PANTHER" id="PTHR21666:SF270">
    <property type="entry name" value="MUREIN HYDROLASE ACTIVATOR ENVC"/>
    <property type="match status" value="1"/>
</dbReference>
<feature type="domain" description="M23ase beta-sheet core" evidence="1">
    <location>
        <begin position="37"/>
        <end position="131"/>
    </location>
</feature>
<dbReference type="PANTHER" id="PTHR21666">
    <property type="entry name" value="PEPTIDASE-RELATED"/>
    <property type="match status" value="1"/>
</dbReference>
<keyword evidence="3" id="KW-1185">Reference proteome</keyword>
<evidence type="ECO:0000313" key="3">
    <source>
        <dbReference type="Proteomes" id="UP001216139"/>
    </source>
</evidence>
<dbReference type="InterPro" id="IPR011055">
    <property type="entry name" value="Dup_hybrid_motif"/>
</dbReference>
<dbReference type="Gene3D" id="2.70.70.10">
    <property type="entry name" value="Glucose Permease (Domain IIA)"/>
    <property type="match status" value="1"/>
</dbReference>
<dbReference type="CDD" id="cd12797">
    <property type="entry name" value="M23_peptidase"/>
    <property type="match status" value="1"/>
</dbReference>
<dbReference type="Pfam" id="PF01551">
    <property type="entry name" value="Peptidase_M23"/>
    <property type="match status" value="1"/>
</dbReference>
<accession>A0ABY7T9Z8</accession>
<name>A0ABY7T9Z8_9SPHI</name>
<evidence type="ECO:0000313" key="2">
    <source>
        <dbReference type="EMBL" id="WCT13319.1"/>
    </source>
</evidence>
<dbReference type="SUPFAM" id="SSF51261">
    <property type="entry name" value="Duplicated hybrid motif"/>
    <property type="match status" value="1"/>
</dbReference>
<dbReference type="EMBL" id="CP117167">
    <property type="protein sequence ID" value="WCT13319.1"/>
    <property type="molecule type" value="Genomic_DNA"/>
</dbReference>
<gene>
    <name evidence="2" type="ORF">PQO05_05155</name>
</gene>
<organism evidence="2 3">
    <name type="scientific">Mucilaginibacter jinjuensis</name>
    <dbReference type="NCBI Taxonomy" id="1176721"/>
    <lineage>
        <taxon>Bacteria</taxon>
        <taxon>Pseudomonadati</taxon>
        <taxon>Bacteroidota</taxon>
        <taxon>Sphingobacteriia</taxon>
        <taxon>Sphingobacteriales</taxon>
        <taxon>Sphingobacteriaceae</taxon>
        <taxon>Mucilaginibacter</taxon>
    </lineage>
</organism>
<dbReference type="InterPro" id="IPR016047">
    <property type="entry name" value="M23ase_b-sheet_dom"/>
</dbReference>
<protein>
    <submittedName>
        <fullName evidence="2">M23 family metallopeptidase</fullName>
    </submittedName>
</protein>